<dbReference type="InterPro" id="IPR056707">
    <property type="entry name" value="DUF7805"/>
</dbReference>
<accession>A0A212FJW9</accession>
<name>A0A212FJW9_DANPL</name>
<keyword evidence="3" id="KW-0812">Transmembrane</keyword>
<evidence type="ECO:0000256" key="3">
    <source>
        <dbReference type="SAM" id="Phobius"/>
    </source>
</evidence>
<gene>
    <name evidence="5" type="ORF">KGM_210349</name>
</gene>
<evidence type="ECO:0000256" key="2">
    <source>
        <dbReference type="PROSITE-ProRule" id="PRU00124"/>
    </source>
</evidence>
<dbReference type="CDD" id="cd00041">
    <property type="entry name" value="CUB"/>
    <property type="match status" value="1"/>
</dbReference>
<dbReference type="FunFam" id="2.60.120.290:FF:000065">
    <property type="entry name" value="Uncharacterized protein, isoform E"/>
    <property type="match status" value="1"/>
</dbReference>
<dbReference type="InParanoid" id="A0A212FJW9"/>
<dbReference type="Pfam" id="PF00431">
    <property type="entry name" value="CUB"/>
    <property type="match status" value="1"/>
</dbReference>
<comment type="caution">
    <text evidence="2">Lacks conserved residue(s) required for the propagation of feature annotation.</text>
</comment>
<feature type="disulfide bond" evidence="2">
    <location>
        <begin position="124"/>
        <end position="142"/>
    </location>
</feature>
<dbReference type="CDD" id="cd00112">
    <property type="entry name" value="LDLa"/>
    <property type="match status" value="2"/>
</dbReference>
<dbReference type="SMART" id="SM00192">
    <property type="entry name" value="LDLa"/>
    <property type="match status" value="2"/>
</dbReference>
<dbReference type="SUPFAM" id="SSF49854">
    <property type="entry name" value="Spermadhesin, CUB domain"/>
    <property type="match status" value="1"/>
</dbReference>
<dbReference type="InterPro" id="IPR023415">
    <property type="entry name" value="LDLR_class-A_CS"/>
</dbReference>
<evidence type="ECO:0000259" key="4">
    <source>
        <dbReference type="PROSITE" id="PS01180"/>
    </source>
</evidence>
<dbReference type="Pfam" id="PF00057">
    <property type="entry name" value="Ldl_recept_a"/>
    <property type="match status" value="1"/>
</dbReference>
<feature type="domain" description="CUB" evidence="4">
    <location>
        <begin position="155"/>
        <end position="276"/>
    </location>
</feature>
<dbReference type="PROSITE" id="PS50068">
    <property type="entry name" value="LDLRA_2"/>
    <property type="match status" value="1"/>
</dbReference>
<protein>
    <recommendedName>
        <fullName evidence="4">CUB domain-containing protein</fullName>
    </recommendedName>
</protein>
<organism evidence="5 6">
    <name type="scientific">Danaus plexippus plexippus</name>
    <dbReference type="NCBI Taxonomy" id="278856"/>
    <lineage>
        <taxon>Eukaryota</taxon>
        <taxon>Metazoa</taxon>
        <taxon>Ecdysozoa</taxon>
        <taxon>Arthropoda</taxon>
        <taxon>Hexapoda</taxon>
        <taxon>Insecta</taxon>
        <taxon>Pterygota</taxon>
        <taxon>Neoptera</taxon>
        <taxon>Endopterygota</taxon>
        <taxon>Lepidoptera</taxon>
        <taxon>Glossata</taxon>
        <taxon>Ditrysia</taxon>
        <taxon>Papilionoidea</taxon>
        <taxon>Nymphalidae</taxon>
        <taxon>Danainae</taxon>
        <taxon>Danaini</taxon>
        <taxon>Danaina</taxon>
        <taxon>Danaus</taxon>
        <taxon>Danaus</taxon>
    </lineage>
</organism>
<dbReference type="InterPro" id="IPR002172">
    <property type="entry name" value="LDrepeatLR_classA_rpt"/>
</dbReference>
<dbReference type="Gene3D" id="4.10.400.10">
    <property type="entry name" value="Low-density Lipoprotein Receptor"/>
    <property type="match status" value="1"/>
</dbReference>
<dbReference type="FunCoup" id="A0A212FJW9">
    <property type="interactions" value="108"/>
</dbReference>
<dbReference type="SUPFAM" id="SSF57424">
    <property type="entry name" value="LDL receptor-like module"/>
    <property type="match status" value="1"/>
</dbReference>
<dbReference type="PANTHER" id="PTHR47537">
    <property type="entry name" value="CUBILIN"/>
    <property type="match status" value="1"/>
</dbReference>
<sequence length="1097" mass="118869">MLIGAASKSSEPINPAAVWTAALGSCSAPRLRPAALLGAPLHRRRARAALQCVAALRHERIHRHRKLFQHQKSDTADVKSLVWCLMIACSMSAEGRVWMCLVLALAALWSRAAAGGCGVAEFTCRSGACVRLDAYCDGETQCPDGSDEPPHCSVCNRTYYGRIGVAYGLGLRGAPRSPFLCHLTFTAGGGSHGDLVQLAFDEFRVGRYESGALDGCPDGYMQLSELGRPFTGGSWCGSAEGVALYYSETATVTVSVKLFRARLGEPFGFRLRYKFLAQRDAIVRFGALEAPLERGSVSPGTYCTRTYEECHRKACRLQSPNYPGMYPRNVTCYWSLRQKDIPTCKHAMISVRQLYSHKMQIKRSISMASLNKTGRAVRAWRECTGERDRLIFYDGASTDDPVLVEYCGGDWLPPVTSRGPEMLVAFHSSPFSAPPRAPTPHAPLRGFELDVDVIFADSDSLDYSREAKRCEFHVKASSSEEEFNATTVNVRGRRGRLHAPTHTLPPNTTCTWTFHGRPGDLVWIYFSSFTHYSLVEGRRTESNEREDDAAVTVTSRHLSEYSRSAGGSGVCAVELRIWDGGGVDEAADLLGHYCDSTPSLCARAALANATRSPRPCAPPDGYVSAAALMSLAATSLPGTATHPLAFVMHYEFVDARLEGVLLPISETRVPVEPAECARRLTVPGVFSSPRNALWFGRGGAKRLRCVYRLQVERASIELRLLAAAFGREPKCSTRIDPLTGRSACIPDPIDPLDLRPSDAPVDFDYDENPLRVPHLRIYESPWPGYRVPVGCICDNSSTPLIISSGGPSMELELVASTLAANEDHRHVHFQGEWARGPATSECAISRRLPPPGASVRLLHPYNGNKMSECGETPFLLVARGNRSVFLRIWGEELPASAPTSEAPLCHTTNRVLVYESHSSRLLKAVCPGGDDSRTVQVFTEEWWARSIGREAALMVVWSAREAGSARFTWMEVWRPAGATPGAVSGNISSCAHECVSLSACMAGALWCDGSVDCPGGSDEAGACGAGARLLAALGAPAAAGAAGACGVAAALVLLAALALRRRRSRRDKRLLGALAAGRRFTEELLYDGSRTSSVTSS</sequence>
<evidence type="ECO:0000313" key="6">
    <source>
        <dbReference type="Proteomes" id="UP000007151"/>
    </source>
</evidence>
<keyword evidence="6" id="KW-1185">Reference proteome</keyword>
<dbReference type="InterPro" id="IPR053207">
    <property type="entry name" value="Non-NMDA_GluR_Accessory"/>
</dbReference>
<dbReference type="Gene3D" id="2.60.120.290">
    <property type="entry name" value="Spermadhesin, CUB domain"/>
    <property type="match status" value="1"/>
</dbReference>
<feature type="transmembrane region" description="Helical" evidence="3">
    <location>
        <begin position="1037"/>
        <end position="1059"/>
    </location>
</feature>
<dbReference type="GO" id="GO:0005886">
    <property type="term" value="C:plasma membrane"/>
    <property type="evidence" value="ECO:0007669"/>
    <property type="project" value="TreeGrafter"/>
</dbReference>
<dbReference type="STRING" id="278856.A0A212FJW9"/>
<feature type="disulfide bond" evidence="2">
    <location>
        <begin position="117"/>
        <end position="129"/>
    </location>
</feature>
<dbReference type="InterPro" id="IPR036055">
    <property type="entry name" value="LDL_receptor-like_sf"/>
</dbReference>
<keyword evidence="3" id="KW-1133">Transmembrane helix</keyword>
<keyword evidence="3" id="KW-0472">Membrane</keyword>
<dbReference type="eggNOG" id="ENOG502QU8S">
    <property type="taxonomic scope" value="Eukaryota"/>
</dbReference>
<reference evidence="5 6" key="1">
    <citation type="journal article" date="2011" name="Cell">
        <title>The monarch butterfly genome yields insights into long-distance migration.</title>
        <authorList>
            <person name="Zhan S."/>
            <person name="Merlin C."/>
            <person name="Boore J.L."/>
            <person name="Reppert S.M."/>
        </authorList>
    </citation>
    <scope>NUCLEOTIDE SEQUENCE [LARGE SCALE GENOMIC DNA]</scope>
    <source>
        <strain evidence="5">F-2</strain>
    </source>
</reference>
<dbReference type="EMBL" id="AGBW02008215">
    <property type="protein sequence ID" value="OWR54000.1"/>
    <property type="molecule type" value="Genomic_DNA"/>
</dbReference>
<comment type="caution">
    <text evidence="5">The sequence shown here is derived from an EMBL/GenBank/DDBJ whole genome shotgun (WGS) entry which is preliminary data.</text>
</comment>
<dbReference type="InterPro" id="IPR000859">
    <property type="entry name" value="CUB_dom"/>
</dbReference>
<dbReference type="InterPro" id="IPR035914">
    <property type="entry name" value="Sperma_CUB_dom_sf"/>
</dbReference>
<dbReference type="Pfam" id="PF25090">
    <property type="entry name" value="DUF7805"/>
    <property type="match status" value="1"/>
</dbReference>
<dbReference type="PRINTS" id="PR00261">
    <property type="entry name" value="LDLRECEPTOR"/>
</dbReference>
<dbReference type="PANTHER" id="PTHR47537:SF8">
    <property type="entry name" value="CUB DOMAIN-CONTAINING PROTEIN"/>
    <property type="match status" value="1"/>
</dbReference>
<evidence type="ECO:0000256" key="1">
    <source>
        <dbReference type="ARBA" id="ARBA00023157"/>
    </source>
</evidence>
<keyword evidence="1 2" id="KW-1015">Disulfide bond</keyword>
<dbReference type="AlphaFoldDB" id="A0A212FJW9"/>
<dbReference type="Proteomes" id="UP000007151">
    <property type="component" value="Unassembled WGS sequence"/>
</dbReference>
<dbReference type="PROSITE" id="PS01209">
    <property type="entry name" value="LDLRA_1"/>
    <property type="match status" value="1"/>
</dbReference>
<dbReference type="KEGG" id="dpl:KGM_210349"/>
<dbReference type="PROSITE" id="PS01180">
    <property type="entry name" value="CUB"/>
    <property type="match status" value="2"/>
</dbReference>
<feature type="domain" description="CUB" evidence="4">
    <location>
        <begin position="303"/>
        <end position="454"/>
    </location>
</feature>
<proteinExistence type="predicted"/>
<evidence type="ECO:0000313" key="5">
    <source>
        <dbReference type="EMBL" id="OWR54000.1"/>
    </source>
</evidence>